<dbReference type="InterPro" id="IPR023614">
    <property type="entry name" value="Porin_dom_sf"/>
</dbReference>
<dbReference type="Gene3D" id="2.40.160.10">
    <property type="entry name" value="Porin"/>
    <property type="match status" value="1"/>
</dbReference>
<feature type="signal peptide" evidence="5">
    <location>
        <begin position="1"/>
        <end position="23"/>
    </location>
</feature>
<evidence type="ECO:0000256" key="1">
    <source>
        <dbReference type="ARBA" id="ARBA00009521"/>
    </source>
</evidence>
<gene>
    <name evidence="6" type="ORF">S7S_00585</name>
</gene>
<dbReference type="GO" id="GO:0015288">
    <property type="term" value="F:porin activity"/>
    <property type="evidence" value="ECO:0007669"/>
    <property type="project" value="UniProtKB-KW"/>
</dbReference>
<keyword evidence="5" id="KW-0732">Signal</keyword>
<name>A0A0B4XHL2_9GAMM</name>
<dbReference type="KEGG" id="apac:S7S_00585"/>
<dbReference type="OrthoDB" id="190887at2"/>
<evidence type="ECO:0000256" key="2">
    <source>
        <dbReference type="ARBA" id="ARBA00022448"/>
    </source>
</evidence>
<evidence type="ECO:0000256" key="4">
    <source>
        <dbReference type="ARBA" id="ARBA00023136"/>
    </source>
</evidence>
<dbReference type="SUPFAM" id="SSF56935">
    <property type="entry name" value="Porins"/>
    <property type="match status" value="1"/>
</dbReference>
<keyword evidence="4" id="KW-0472">Membrane</keyword>
<dbReference type="AlphaFoldDB" id="A0A0B4XHL2"/>
<dbReference type="Proteomes" id="UP000006764">
    <property type="component" value="Chromosome"/>
</dbReference>
<organism evidence="6 7">
    <name type="scientific">Isoalcanivorax pacificus W11-5</name>
    <dbReference type="NCBI Taxonomy" id="391936"/>
    <lineage>
        <taxon>Bacteria</taxon>
        <taxon>Pseudomonadati</taxon>
        <taxon>Pseudomonadota</taxon>
        <taxon>Gammaproteobacteria</taxon>
        <taxon>Oceanospirillales</taxon>
        <taxon>Alcanivoracaceae</taxon>
        <taxon>Isoalcanivorax</taxon>
    </lineage>
</organism>
<dbReference type="RefSeq" id="WP_008739129.1">
    <property type="nucleotide sequence ID" value="NZ_CP004387.1"/>
</dbReference>
<dbReference type="GO" id="GO:0046930">
    <property type="term" value="C:pore complex"/>
    <property type="evidence" value="ECO:0007669"/>
    <property type="project" value="UniProtKB-KW"/>
</dbReference>
<keyword evidence="3" id="KW-0626">Porin</keyword>
<comment type="similarity">
    <text evidence="1">Belongs to the alphaproteobacteria porin family.</text>
</comment>
<evidence type="ECO:0000256" key="3">
    <source>
        <dbReference type="ARBA" id="ARBA00023114"/>
    </source>
</evidence>
<evidence type="ECO:0000256" key="5">
    <source>
        <dbReference type="SAM" id="SignalP"/>
    </source>
</evidence>
<dbReference type="EMBL" id="CP004387">
    <property type="protein sequence ID" value="AJD46541.1"/>
    <property type="molecule type" value="Genomic_DNA"/>
</dbReference>
<keyword evidence="3" id="KW-0406">Ion transport</keyword>
<evidence type="ECO:0000313" key="7">
    <source>
        <dbReference type="Proteomes" id="UP000006764"/>
    </source>
</evidence>
<reference evidence="6 7" key="1">
    <citation type="journal article" date="2012" name="J. Bacteriol.">
        <title>Genome sequence of an alkane-degrading bacterium, Alcanivorax pacificus type strain W11-5, isolated from deep sea sediment.</title>
        <authorList>
            <person name="Lai Q."/>
            <person name="Shao Z."/>
        </authorList>
    </citation>
    <scope>NUCLEOTIDE SEQUENCE [LARGE SCALE GENOMIC DNA]</scope>
    <source>
        <strain evidence="6 7">W11-5</strain>
    </source>
</reference>
<keyword evidence="7" id="KW-1185">Reference proteome</keyword>
<dbReference type="Pfam" id="PF02530">
    <property type="entry name" value="Porin_2"/>
    <property type="match status" value="1"/>
</dbReference>
<proteinExistence type="inferred from homology"/>
<keyword evidence="3" id="KW-0812">Transmembrane</keyword>
<protein>
    <submittedName>
        <fullName evidence="6">Porin</fullName>
    </submittedName>
</protein>
<dbReference type="HOGENOM" id="CLU_835854_0_0_6"/>
<evidence type="ECO:0000313" key="6">
    <source>
        <dbReference type="EMBL" id="AJD46541.1"/>
    </source>
</evidence>
<feature type="chain" id="PRO_5002111212" evidence="5">
    <location>
        <begin position="24"/>
        <end position="332"/>
    </location>
</feature>
<keyword evidence="2" id="KW-0813">Transport</keyword>
<accession>A0A0B4XHL2</accession>
<sequence length="332" mass="36377">MFCINRKIAMTCLGALAVSPALAVELNTVGDTRFAIGGYVKAQGIFSNPDQGKSTFDATASESRMNFRSDSTVNGQEVTAFIEGDFYGSNATGSSSELRLRQAWVKVGNLTMGQAWSGYTQGIIAYDVVDIWGGGRGDLSGGNFRPTLVRYESHGFSVSMQDPVYESASFPDTTVTYTQNFEGGHILKGTVATREIENDDVAVGFSMAAKVMLGRNDIRVNAHYGEGLGAYSLVGVNDALAGDVENGDAVSQYGYRVGYRHFFTERLRGNVVHSRTELDDDNETLYKSTHVNLLYRLLPNMDVGVEWREYNLSLAALRPQGEQVEVMAKYFF</sequence>
<dbReference type="InterPro" id="IPR003684">
    <property type="entry name" value="Porin_alphabac"/>
</dbReference>